<sequence length="55" mass="6187">MSAQILDRSHWHAAQQRRYFRNQAARPARLAQTAPRRLSLDEILGPAFDPSGDAA</sequence>
<dbReference type="EMBL" id="CP047218">
    <property type="protein sequence ID" value="QHD65747.1"/>
    <property type="molecule type" value="Genomic_DNA"/>
</dbReference>
<gene>
    <name evidence="1" type="ORF">GS397_00780</name>
</gene>
<dbReference type="AlphaFoldDB" id="A0A6P1GB68"/>
<evidence type="ECO:0000313" key="2">
    <source>
        <dbReference type="Proteomes" id="UP000464086"/>
    </source>
</evidence>
<name>A0A6P1GB68_SPHYA</name>
<evidence type="ECO:0000313" key="1">
    <source>
        <dbReference type="EMBL" id="QHD65747.1"/>
    </source>
</evidence>
<organism evidence="1 2">
    <name type="scientific">Sphingobium yanoikuyae</name>
    <name type="common">Sphingomonas yanoikuyae</name>
    <dbReference type="NCBI Taxonomy" id="13690"/>
    <lineage>
        <taxon>Bacteria</taxon>
        <taxon>Pseudomonadati</taxon>
        <taxon>Pseudomonadota</taxon>
        <taxon>Alphaproteobacteria</taxon>
        <taxon>Sphingomonadales</taxon>
        <taxon>Sphingomonadaceae</taxon>
        <taxon>Sphingobium</taxon>
    </lineage>
</organism>
<dbReference type="Proteomes" id="UP000464086">
    <property type="component" value="Chromosome"/>
</dbReference>
<dbReference type="RefSeq" id="WP_159365375.1">
    <property type="nucleotide sequence ID" value="NZ_CP047218.1"/>
</dbReference>
<reference evidence="1 2" key="1">
    <citation type="submission" date="2019-12" db="EMBL/GenBank/DDBJ databases">
        <title>Functional and genomic insights into the Sphingobium yanoikuyae YC-JY1, a bacterium efficiently degrading bisphenol A.</title>
        <authorList>
            <person name="Jia Y."/>
            <person name="Li X."/>
            <person name="Wang J."/>
            <person name="Eltoukhy A."/>
            <person name="Lamraoui I."/>
            <person name="Yan Y."/>
        </authorList>
    </citation>
    <scope>NUCLEOTIDE SEQUENCE [LARGE SCALE GENOMIC DNA]</scope>
    <source>
        <strain evidence="1 2">YC-JY1</strain>
    </source>
</reference>
<protein>
    <submittedName>
        <fullName evidence="1">Uncharacterized protein</fullName>
    </submittedName>
</protein>
<proteinExistence type="predicted"/>
<accession>A0A6P1GB68</accession>